<gene>
    <name evidence="3 4" type="primary">cofD</name>
    <name evidence="4" type="ORF">EGH25_03345</name>
</gene>
<dbReference type="RefSeq" id="WP_266086205.1">
    <property type="nucleotide sequence ID" value="NZ_RKLV01000003.1"/>
</dbReference>
<proteinExistence type="inferred from homology"/>
<comment type="catalytic activity">
    <reaction evidence="3">
        <text>(2S)-lactyl-2-diphospho-5'-guanosine + 7,8-didemethyl-8-hydroxy-5-deazariboflavin = oxidized coenzyme F420-0 + GMP + H(+)</text>
        <dbReference type="Rhea" id="RHEA:63444"/>
        <dbReference type="ChEBI" id="CHEBI:15378"/>
        <dbReference type="ChEBI" id="CHEBI:58115"/>
        <dbReference type="ChEBI" id="CHEBI:59435"/>
        <dbReference type="ChEBI" id="CHEBI:59904"/>
        <dbReference type="ChEBI" id="CHEBI:59907"/>
        <dbReference type="EC" id="2.7.8.28"/>
    </reaction>
</comment>
<dbReference type="PANTHER" id="PTHR43007">
    <property type="entry name" value="2-PHOSPHO-L-LACTATE TRANSFERASE"/>
    <property type="match status" value="1"/>
</dbReference>
<keyword evidence="5" id="KW-1185">Reference proteome</keyword>
<comment type="subunit">
    <text evidence="3">Homodimer.</text>
</comment>
<accession>A0A9Q4C3F2</accession>
<dbReference type="Gene3D" id="3.40.50.10680">
    <property type="entry name" value="CofD-like domains"/>
    <property type="match status" value="1"/>
</dbReference>
<comment type="caution">
    <text evidence="3">Lacks conserved residue(s) required for the propagation of feature annotation.</text>
</comment>
<dbReference type="AlphaFoldDB" id="A0A9Q4C3F2"/>
<dbReference type="GO" id="GO:0052645">
    <property type="term" value="P:F420-0 metabolic process"/>
    <property type="evidence" value="ECO:0007669"/>
    <property type="project" value="UniProtKB-UniRule"/>
</dbReference>
<evidence type="ECO:0000256" key="2">
    <source>
        <dbReference type="ARBA" id="ARBA00022842"/>
    </source>
</evidence>
<dbReference type="NCBIfam" id="TIGR01819">
    <property type="entry name" value="F420_cofD"/>
    <property type="match status" value="1"/>
</dbReference>
<dbReference type="CDD" id="cd07186">
    <property type="entry name" value="CofD_like"/>
    <property type="match status" value="1"/>
</dbReference>
<dbReference type="Gene3D" id="1.10.8.240">
    <property type="entry name" value="CofD-like domain"/>
    <property type="match status" value="1"/>
</dbReference>
<dbReference type="Pfam" id="PF01933">
    <property type="entry name" value="CofD"/>
    <property type="match status" value="1"/>
</dbReference>
<comment type="similarity">
    <text evidence="3">Belongs to the CofD family.</text>
</comment>
<dbReference type="InterPro" id="IPR010115">
    <property type="entry name" value="FbiA/CofD"/>
</dbReference>
<dbReference type="InterPro" id="IPR002882">
    <property type="entry name" value="CofD"/>
</dbReference>
<comment type="function">
    <text evidence="3">Catalyzes the transfer of the 2-phospholactate moiety from (2S)-lactyl-2-diphospho-5'-guanosine to 7,8-didemethyl-8-hydroxy-5-deazariboflavin (FO) with the formation of oxidized coenzyme F420-0 and GMP.</text>
</comment>
<evidence type="ECO:0000313" key="5">
    <source>
        <dbReference type="Proteomes" id="UP001149411"/>
    </source>
</evidence>
<sequence>MTTFLSGGTGTPKVIDGARDVLDGFNVVVNTGDDVEIAGNLVCPDIDTVLYTLSDRIDRDRWWGVEDDTYATHEALTGEGVRTERVEAARELGEGRAFSGDGEFMLIGDRDRATHILRSSALDEGETLTEATERVADRLGVPEDERVLPATDDRVATYVETDEGEMAFQVWWVARDGEPEPRGVEFRGTDDAEATAEVRDALGEEVVIGPSNPVTSLGPVLGVDGVREALRGTHVVAVSPFVGGEVVSGPAARLMESVGLPPSSRGVYEAYSDFLDVLVVDGEEVEADCRVVETDTSLETREDAVRLTERVVGL</sequence>
<dbReference type="EMBL" id="RKLV01000003">
    <property type="protein sequence ID" value="MCX2818387.1"/>
    <property type="molecule type" value="Genomic_DNA"/>
</dbReference>
<comment type="pathway">
    <text evidence="3">Cofactor biosynthesis; coenzyme F420 biosynthesis.</text>
</comment>
<evidence type="ECO:0000256" key="3">
    <source>
        <dbReference type="HAMAP-Rule" id="MF_01257"/>
    </source>
</evidence>
<comment type="caution">
    <text evidence="4">The sequence shown here is derived from an EMBL/GenBank/DDBJ whole genome shotgun (WGS) entry which is preliminary data.</text>
</comment>
<protein>
    <recommendedName>
        <fullName evidence="3">2-phospho-L-lactate transferase</fullName>
        <ecNumber evidence="3">2.7.8.28</ecNumber>
    </recommendedName>
    <alternativeName>
        <fullName evidence="3">EPPG:FO PEP transferase</fullName>
    </alternativeName>
</protein>
<name>A0A9Q4C3F2_9EURY</name>
<evidence type="ECO:0000256" key="1">
    <source>
        <dbReference type="ARBA" id="ARBA00022679"/>
    </source>
</evidence>
<evidence type="ECO:0000313" key="4">
    <source>
        <dbReference type="EMBL" id="MCX2818387.1"/>
    </source>
</evidence>
<dbReference type="PANTHER" id="PTHR43007:SF1">
    <property type="entry name" value="2-PHOSPHO-L-LACTATE TRANSFERASE"/>
    <property type="match status" value="1"/>
</dbReference>
<dbReference type="SUPFAM" id="SSF142338">
    <property type="entry name" value="CofD-like"/>
    <property type="match status" value="1"/>
</dbReference>
<reference evidence="4" key="1">
    <citation type="submission" date="2022-09" db="EMBL/GenBank/DDBJ databases">
        <title>Haloadaptaus new haloarchaeum isolated from saline soil.</title>
        <authorList>
            <person name="Duran-Viseras A."/>
            <person name="Sanchez-Porro C."/>
            <person name="Ventosa A."/>
        </authorList>
    </citation>
    <scope>NUCLEOTIDE SEQUENCE</scope>
    <source>
        <strain evidence="4">F3-133</strain>
    </source>
</reference>
<dbReference type="HAMAP" id="MF_01257">
    <property type="entry name" value="CofD"/>
    <property type="match status" value="1"/>
</dbReference>
<comment type="cofactor">
    <cofactor evidence="3">
        <name>Mg(2+)</name>
        <dbReference type="ChEBI" id="CHEBI:18420"/>
    </cofactor>
</comment>
<keyword evidence="2 3" id="KW-0460">Magnesium</keyword>
<dbReference type="InterPro" id="IPR038136">
    <property type="entry name" value="CofD-like_dom_sf"/>
</dbReference>
<dbReference type="EC" id="2.7.8.28" evidence="3"/>
<dbReference type="Proteomes" id="UP001149411">
    <property type="component" value="Unassembled WGS sequence"/>
</dbReference>
<dbReference type="GO" id="GO:0000287">
    <property type="term" value="F:magnesium ion binding"/>
    <property type="evidence" value="ECO:0007669"/>
    <property type="project" value="InterPro"/>
</dbReference>
<dbReference type="GO" id="GO:0043743">
    <property type="term" value="F:LPPG:FO 2-phospho-L-lactate transferase activity"/>
    <property type="evidence" value="ECO:0007669"/>
    <property type="project" value="UniProtKB-EC"/>
</dbReference>
<feature type="binding site" evidence="3">
    <location>
        <position position="47"/>
    </location>
    <ligand>
        <name>7,8-didemethyl-8-hydroxy-5-deazariboflavin</name>
        <dbReference type="ChEBI" id="CHEBI:59904"/>
    </ligand>
</feature>
<keyword evidence="1 3" id="KW-0808">Transferase</keyword>
<organism evidence="4 5">
    <name type="scientific">Halorutilus salinus</name>
    <dbReference type="NCBI Taxonomy" id="2487751"/>
    <lineage>
        <taxon>Archaea</taxon>
        <taxon>Methanobacteriati</taxon>
        <taxon>Methanobacteriota</taxon>
        <taxon>Stenosarchaea group</taxon>
        <taxon>Halobacteria</taxon>
        <taxon>Halorutilales</taxon>
        <taxon>Halorutilaceae</taxon>
        <taxon>Halorutilus</taxon>
    </lineage>
</organism>